<dbReference type="OrthoDB" id="424065at2"/>
<keyword evidence="3" id="KW-1185">Reference proteome</keyword>
<dbReference type="AlphaFoldDB" id="A0A4Q7E5E8"/>
<evidence type="ECO:0000313" key="3">
    <source>
        <dbReference type="Proteomes" id="UP000292459"/>
    </source>
</evidence>
<accession>A0A4Q7E5E8</accession>
<evidence type="ECO:0000313" key="2">
    <source>
        <dbReference type="EMBL" id="RZM77304.1"/>
    </source>
</evidence>
<dbReference type="InterPro" id="IPR019657">
    <property type="entry name" value="ComFB"/>
</dbReference>
<dbReference type="Pfam" id="PF10719">
    <property type="entry name" value="ComFB"/>
    <property type="match status" value="1"/>
</dbReference>
<dbReference type="Proteomes" id="UP000292459">
    <property type="component" value="Unassembled WGS sequence"/>
</dbReference>
<reference evidence="2 3" key="1">
    <citation type="submission" date="2018-11" db="EMBL/GenBank/DDBJ databases">
        <title>Whole genome sequencing of an environmental sample.</title>
        <authorList>
            <person name="Sarangi A.N."/>
            <person name="Singh D."/>
            <person name="Tripathy S."/>
        </authorList>
    </citation>
    <scope>NUCLEOTIDE SEQUENCE [LARGE SCALE GENOMIC DNA]</scope>
    <source>
        <strain evidence="2 3">Lakshadweep</strain>
    </source>
</reference>
<sequence length="196" mass="22397">MAQAGDSYASSGYFNVMEGLVSQEVWRQIKNMPSWFRKSRRWSEVMPYALNRLPTLYASSQQGFQHQVRYAQQQLQATISQVVKDALLVTRPDPLEHRGQLKVEHLKDSEVVLQALGQVFGEPNLDWETALTKLQTLKQDTATFTELCAASAPTWTAANPYLSTQWSRRHPEVEDAERSPTAPLNSSGWENQMYRH</sequence>
<proteinExistence type="predicted"/>
<organism evidence="2 3">
    <name type="scientific">Leptolyngbya iicbica LK</name>
    <dbReference type="NCBI Taxonomy" id="2294035"/>
    <lineage>
        <taxon>Bacteria</taxon>
        <taxon>Bacillati</taxon>
        <taxon>Cyanobacteriota</taxon>
        <taxon>Cyanophyceae</taxon>
        <taxon>Leptolyngbyales</taxon>
        <taxon>Leptolyngbyaceae</taxon>
        <taxon>Leptolyngbya group</taxon>
        <taxon>Leptolyngbya</taxon>
        <taxon>Leptolyngbya iicbica</taxon>
    </lineage>
</organism>
<dbReference type="EMBL" id="QVFV01000004">
    <property type="protein sequence ID" value="RZM77304.1"/>
    <property type="molecule type" value="Genomic_DNA"/>
</dbReference>
<name>A0A4Q7E5E8_9CYAN</name>
<gene>
    <name evidence="2" type="ORF">DYY88_16825</name>
</gene>
<feature type="compositionally biased region" description="Basic and acidic residues" evidence="1">
    <location>
        <begin position="169"/>
        <end position="178"/>
    </location>
</feature>
<dbReference type="RefSeq" id="WP_052288359.1">
    <property type="nucleotide sequence ID" value="NZ_QVFV01000004.1"/>
</dbReference>
<feature type="region of interest" description="Disordered" evidence="1">
    <location>
        <begin position="168"/>
        <end position="196"/>
    </location>
</feature>
<evidence type="ECO:0000256" key="1">
    <source>
        <dbReference type="SAM" id="MobiDB-lite"/>
    </source>
</evidence>
<protein>
    <submittedName>
        <fullName evidence="2">Uncharacterized protein</fullName>
    </submittedName>
</protein>
<comment type="caution">
    <text evidence="2">The sequence shown here is derived from an EMBL/GenBank/DDBJ whole genome shotgun (WGS) entry which is preliminary data.</text>
</comment>